<dbReference type="PROSITE" id="PS51257">
    <property type="entry name" value="PROKAR_LIPOPROTEIN"/>
    <property type="match status" value="1"/>
</dbReference>
<proteinExistence type="predicted"/>
<dbReference type="GO" id="GO:0055085">
    <property type="term" value="P:transmembrane transport"/>
    <property type="evidence" value="ECO:0007669"/>
    <property type="project" value="InterPro"/>
</dbReference>
<evidence type="ECO:0000256" key="1">
    <source>
        <dbReference type="ARBA" id="ARBA00022729"/>
    </source>
</evidence>
<dbReference type="InterPro" id="IPR038404">
    <property type="entry name" value="TRAP_DctP_sf"/>
</dbReference>
<keyword evidence="1 2" id="KW-0732">Signal</keyword>
<evidence type="ECO:0008006" key="5">
    <source>
        <dbReference type="Google" id="ProtNLM"/>
    </source>
</evidence>
<dbReference type="InterPro" id="IPR018389">
    <property type="entry name" value="DctP_fam"/>
</dbReference>
<feature type="signal peptide" evidence="2">
    <location>
        <begin position="1"/>
        <end position="17"/>
    </location>
</feature>
<accession>A0A0M2SRX2</accession>
<dbReference type="PATRIC" id="fig|1408103.3.peg.3738"/>
<sequence length="354" mass="39567">MRIRLMLVAVIAMLLLAACGKTEGASSSAQSDKVFELNYNNLAPPTHPYTKNVSEPWAEFVEKETNGRVKIHVFPSSQLGTPDTGYDDVSGGVFDVGLLYASSDKNDILFPLSIGDLPFAIPNPDVAVSVMNKFYDKFMKDKFQDAVWLGASSTDTAQLYTTSPIETVEDIKKRKISNSLYSRNELIKSWGAVPVSSSNSELYESIERGIVDDVIYNTTGAIGFNLNEVAPNMTKLDLGVSSNGLFVNGNIFNQMPEDLQTLFKEKLGPKHQELMAELYMAQMEKSIQEFENRVKDKGGKVITPDEEELNKFKEPAKKMWDEWVKEANKKGHPGEEMMEFFKKSLEEEGVVIPF</sequence>
<dbReference type="Pfam" id="PF03480">
    <property type="entry name" value="DctP"/>
    <property type="match status" value="1"/>
</dbReference>
<dbReference type="Proteomes" id="UP000034166">
    <property type="component" value="Unassembled WGS sequence"/>
</dbReference>
<feature type="chain" id="PRO_5039712273" description="C4-dicarboxylate ABC transporter substrate-binding protein" evidence="2">
    <location>
        <begin position="18"/>
        <end position="354"/>
    </location>
</feature>
<gene>
    <name evidence="3" type="ORF">WQ57_16800</name>
</gene>
<evidence type="ECO:0000313" key="3">
    <source>
        <dbReference type="EMBL" id="KKK36898.1"/>
    </source>
</evidence>
<dbReference type="NCBIfam" id="NF037995">
    <property type="entry name" value="TRAP_S1"/>
    <property type="match status" value="1"/>
</dbReference>
<dbReference type="EMBL" id="LAYY01000020">
    <property type="protein sequence ID" value="KKK36898.1"/>
    <property type="molecule type" value="Genomic_DNA"/>
</dbReference>
<organism evidence="3 4">
    <name type="scientific">Mesobacillus campisalis</name>
    <dbReference type="NCBI Taxonomy" id="1408103"/>
    <lineage>
        <taxon>Bacteria</taxon>
        <taxon>Bacillati</taxon>
        <taxon>Bacillota</taxon>
        <taxon>Bacilli</taxon>
        <taxon>Bacillales</taxon>
        <taxon>Bacillaceae</taxon>
        <taxon>Mesobacillus</taxon>
    </lineage>
</organism>
<name>A0A0M2SRX2_9BACI</name>
<reference evidence="3 4" key="1">
    <citation type="submission" date="2015-04" db="EMBL/GenBank/DDBJ databases">
        <title>Taxonomic description and genome sequence of Bacillus campisalis sp. nov., a novel member of the genus Bacillus isolated from solar saltern.</title>
        <authorList>
            <person name="Mathan Kumar R."/>
            <person name="Kaur G."/>
            <person name="Kumar A."/>
            <person name="Singh N.K."/>
            <person name="Kaur N."/>
            <person name="Kumar N."/>
            <person name="Mayilraj S."/>
        </authorList>
    </citation>
    <scope>NUCLEOTIDE SEQUENCE [LARGE SCALE GENOMIC DNA]</scope>
    <source>
        <strain evidence="3 4">SA2-6</strain>
    </source>
</reference>
<dbReference type="PANTHER" id="PTHR33376">
    <property type="match status" value="1"/>
</dbReference>
<dbReference type="RefSeq" id="WP_046524921.1">
    <property type="nucleotide sequence ID" value="NZ_LAYY01000020.1"/>
</dbReference>
<evidence type="ECO:0000256" key="2">
    <source>
        <dbReference type="SAM" id="SignalP"/>
    </source>
</evidence>
<dbReference type="AlphaFoldDB" id="A0A0M2SRX2"/>
<protein>
    <recommendedName>
        <fullName evidence="5">C4-dicarboxylate ABC transporter substrate-binding protein</fullName>
    </recommendedName>
</protein>
<dbReference type="PANTHER" id="PTHR33376:SF15">
    <property type="entry name" value="BLL6794 PROTEIN"/>
    <property type="match status" value="1"/>
</dbReference>
<evidence type="ECO:0000313" key="4">
    <source>
        <dbReference type="Proteomes" id="UP000034166"/>
    </source>
</evidence>
<keyword evidence="4" id="KW-1185">Reference proteome</keyword>
<dbReference type="Gene3D" id="3.40.190.170">
    <property type="entry name" value="Bacterial extracellular solute-binding protein, family 7"/>
    <property type="match status" value="1"/>
</dbReference>
<comment type="caution">
    <text evidence="3">The sequence shown here is derived from an EMBL/GenBank/DDBJ whole genome shotgun (WGS) entry which is preliminary data.</text>
</comment>